<evidence type="ECO:0000313" key="4">
    <source>
        <dbReference type="EMBL" id="EXC01127.1"/>
    </source>
</evidence>
<proteinExistence type="inferred from homology"/>
<dbReference type="PANTHER" id="PTHR47936">
    <property type="entry name" value="PPR_LONG DOMAIN-CONTAINING PROTEIN"/>
    <property type="match status" value="1"/>
</dbReference>
<dbReference type="Pfam" id="PF13041">
    <property type="entry name" value="PPR_2"/>
    <property type="match status" value="1"/>
</dbReference>
<dbReference type="PROSITE" id="PS51375">
    <property type="entry name" value="PPR"/>
    <property type="match status" value="3"/>
</dbReference>
<organism evidence="4 5">
    <name type="scientific">Morus notabilis</name>
    <dbReference type="NCBI Taxonomy" id="981085"/>
    <lineage>
        <taxon>Eukaryota</taxon>
        <taxon>Viridiplantae</taxon>
        <taxon>Streptophyta</taxon>
        <taxon>Embryophyta</taxon>
        <taxon>Tracheophyta</taxon>
        <taxon>Spermatophyta</taxon>
        <taxon>Magnoliopsida</taxon>
        <taxon>eudicotyledons</taxon>
        <taxon>Gunneridae</taxon>
        <taxon>Pentapetalae</taxon>
        <taxon>rosids</taxon>
        <taxon>fabids</taxon>
        <taxon>Rosales</taxon>
        <taxon>Moraceae</taxon>
        <taxon>Moreae</taxon>
        <taxon>Morus</taxon>
    </lineage>
</organism>
<dbReference type="EMBL" id="KE345322">
    <property type="protein sequence ID" value="EXC01127.1"/>
    <property type="molecule type" value="Genomic_DNA"/>
</dbReference>
<dbReference type="Gene3D" id="1.25.40.10">
    <property type="entry name" value="Tetratricopeptide repeat domain"/>
    <property type="match status" value="2"/>
</dbReference>
<protein>
    <recommendedName>
        <fullName evidence="6">Pentatricopeptide repeat-containing protein</fullName>
    </recommendedName>
</protein>
<keyword evidence="5" id="KW-1185">Reference proteome</keyword>
<dbReference type="Pfam" id="PF01535">
    <property type="entry name" value="PPR"/>
    <property type="match status" value="2"/>
</dbReference>
<evidence type="ECO:0008006" key="6">
    <source>
        <dbReference type="Google" id="ProtNLM"/>
    </source>
</evidence>
<dbReference type="KEGG" id="mnt:21408196"/>
<dbReference type="OrthoDB" id="185373at2759"/>
<evidence type="ECO:0000256" key="2">
    <source>
        <dbReference type="ARBA" id="ARBA00022737"/>
    </source>
</evidence>
<evidence type="ECO:0000313" key="5">
    <source>
        <dbReference type="Proteomes" id="UP000030645"/>
    </source>
</evidence>
<evidence type="ECO:0000256" key="1">
    <source>
        <dbReference type="ARBA" id="ARBA00007626"/>
    </source>
</evidence>
<dbReference type="Proteomes" id="UP000030645">
    <property type="component" value="Unassembled WGS sequence"/>
</dbReference>
<accession>W9RWX3</accession>
<evidence type="ECO:0000256" key="3">
    <source>
        <dbReference type="PROSITE-ProRule" id="PRU00708"/>
    </source>
</evidence>
<reference evidence="5" key="1">
    <citation type="submission" date="2013-01" db="EMBL/GenBank/DDBJ databases">
        <title>Draft Genome Sequence of a Mulberry Tree, Morus notabilis C.K. Schneid.</title>
        <authorList>
            <person name="He N."/>
            <person name="Zhao S."/>
        </authorList>
    </citation>
    <scope>NUCLEOTIDE SEQUENCE</scope>
</reference>
<feature type="repeat" description="PPR" evidence="3">
    <location>
        <begin position="420"/>
        <end position="454"/>
    </location>
</feature>
<gene>
    <name evidence="4" type="ORF">L484_025500</name>
</gene>
<sequence>MGIPNFYSQLRHFSRSLRLRSLISTSLPKALAPFPSIFPDSDQFQRTKTKQNPIKSFSSSASQVSHLLLTPRRVYGDPNVSMNPYGGFRSFSASSPNALSSIMWNSIRKRKGAKPFRVEFSEVVDMIRRNEISLECELNLSEVWLTVAYINRIFEALNSEKVSALRFFNWVRVSKPGLRRNSDICSLMIDNLGRLNDYESMTCILNEFREEQICLTKNAFRFLPDLMLNKDSLMNSVTEAVKILKGVGGSCGATGVRSLIELFSSLGLLEMARFVMQLTEKNTSYYNIMIREKCRKHDLEGARGLLNEMRQAGCEPNSTSYNLVLSILYKIGESAEVLLKEMKDMGCSPDETTFEILVLQSCKHGHFDFALGIVDEMLSFGLEPRLTTHVAIVKGYFASQRYEEAHKYVVDSSLKHRQSSNVLYSLLAGLYLKKDDTVNALNIISEMIEKGLRPHFRVYNELLGCLQRSDGTDLARDLEIKFSRLCSQTTTETGDLSFVVPE</sequence>
<dbReference type="NCBIfam" id="TIGR00756">
    <property type="entry name" value="PPR"/>
    <property type="match status" value="1"/>
</dbReference>
<feature type="repeat" description="PPR" evidence="3">
    <location>
        <begin position="350"/>
        <end position="384"/>
    </location>
</feature>
<keyword evidence="2" id="KW-0677">Repeat</keyword>
<comment type="similarity">
    <text evidence="1">Belongs to the PPR family. P subfamily.</text>
</comment>
<dbReference type="AlphaFoldDB" id="W9RWX3"/>
<dbReference type="PANTHER" id="PTHR47936:SF3">
    <property type="entry name" value="PENTACOTRIPEPTIDE-REPEAT REGION OF PRORP DOMAIN-CONTAINING PROTEIN"/>
    <property type="match status" value="1"/>
</dbReference>
<name>W9RWX3_9ROSA</name>
<feature type="repeat" description="PPR" evidence="3">
    <location>
        <begin position="282"/>
        <end position="316"/>
    </location>
</feature>
<dbReference type="eggNOG" id="KOG4197">
    <property type="taxonomic scope" value="Eukaryota"/>
</dbReference>
<dbReference type="InterPro" id="IPR002885">
    <property type="entry name" value="PPR_rpt"/>
</dbReference>
<dbReference type="InterPro" id="IPR011990">
    <property type="entry name" value="TPR-like_helical_dom_sf"/>
</dbReference>